<dbReference type="AlphaFoldDB" id="A0A8S9U9H9"/>
<keyword evidence="2" id="KW-0624">Polysaccharide degradation</keyword>
<feature type="chain" id="PRO_5035738985" evidence="3">
    <location>
        <begin position="20"/>
        <end position="233"/>
    </location>
</feature>
<evidence type="ECO:0000313" key="4">
    <source>
        <dbReference type="EMBL" id="KAF4137531.1"/>
    </source>
</evidence>
<dbReference type="PANTHER" id="PTHR34002">
    <property type="entry name" value="BLR1656 PROTEIN"/>
    <property type="match status" value="1"/>
</dbReference>
<evidence type="ECO:0000256" key="1">
    <source>
        <dbReference type="ARBA" id="ARBA00005519"/>
    </source>
</evidence>
<organism evidence="4 5">
    <name type="scientific">Phytophthora infestans</name>
    <name type="common">Potato late blight agent</name>
    <name type="synonym">Botrytis infestans</name>
    <dbReference type="NCBI Taxonomy" id="4787"/>
    <lineage>
        <taxon>Eukaryota</taxon>
        <taxon>Sar</taxon>
        <taxon>Stramenopiles</taxon>
        <taxon>Oomycota</taxon>
        <taxon>Peronosporomycetes</taxon>
        <taxon>Peronosporales</taxon>
        <taxon>Peronosporaceae</taxon>
        <taxon>Phytophthora</taxon>
    </lineage>
</organism>
<sequence>MKLAVALATVAFVAASVKSELCGEQNKTETDNYILYNNLWGAFDDPRGHQCRGLDSVNDSTIAWHTSFTWNGTAWQVKSFANAALKFDHVPIANVTSIPSVIEFNFDYEGKLVANVAFDMFTASTLGGTAEYEVMVWLQAIGGAGPLSNTEKPIKEVSIGGVNFSLIHGMNGNMTVFSYVAANTINSFSTDFKQFFNELPAINTIINVQAGTEPFVGNGTLTVTKYSTAVHTA</sequence>
<dbReference type="Proteomes" id="UP000704712">
    <property type="component" value="Unassembled WGS sequence"/>
</dbReference>
<dbReference type="Gene3D" id="2.60.120.180">
    <property type="match status" value="1"/>
</dbReference>
<keyword evidence="2" id="KW-0326">Glycosidase</keyword>
<dbReference type="InterPro" id="IPR013319">
    <property type="entry name" value="GH11/12"/>
</dbReference>
<dbReference type="PANTHER" id="PTHR34002:SF9">
    <property type="entry name" value="XYLOGLUCAN-SPECIFIC ENDO-BETA-1,4-GLUCANASE A"/>
    <property type="match status" value="1"/>
</dbReference>
<protein>
    <submittedName>
        <fullName evidence="4">Glycosyl hydrolase family 12</fullName>
    </submittedName>
</protein>
<evidence type="ECO:0000256" key="3">
    <source>
        <dbReference type="SAM" id="SignalP"/>
    </source>
</evidence>
<evidence type="ECO:0000256" key="2">
    <source>
        <dbReference type="RuleBase" id="RU361163"/>
    </source>
</evidence>
<dbReference type="GO" id="GO:0008810">
    <property type="term" value="F:cellulase activity"/>
    <property type="evidence" value="ECO:0007669"/>
    <property type="project" value="InterPro"/>
</dbReference>
<comment type="similarity">
    <text evidence="1 2">Belongs to the glycosyl hydrolase 12 (cellulase H) family.</text>
</comment>
<dbReference type="EMBL" id="JAACNO010001790">
    <property type="protein sequence ID" value="KAF4137531.1"/>
    <property type="molecule type" value="Genomic_DNA"/>
</dbReference>
<dbReference type="GO" id="GO:0000272">
    <property type="term" value="P:polysaccharide catabolic process"/>
    <property type="evidence" value="ECO:0007669"/>
    <property type="project" value="UniProtKB-KW"/>
</dbReference>
<feature type="signal peptide" evidence="3">
    <location>
        <begin position="1"/>
        <end position="19"/>
    </location>
</feature>
<dbReference type="InterPro" id="IPR013320">
    <property type="entry name" value="ConA-like_dom_sf"/>
</dbReference>
<dbReference type="SUPFAM" id="SSF49899">
    <property type="entry name" value="Concanavalin A-like lectins/glucanases"/>
    <property type="match status" value="1"/>
</dbReference>
<gene>
    <name evidence="4" type="ORF">GN958_ATG13278</name>
</gene>
<comment type="caution">
    <text evidence="4">The sequence shown here is derived from an EMBL/GenBank/DDBJ whole genome shotgun (WGS) entry which is preliminary data.</text>
</comment>
<accession>A0A8S9U9H9</accession>
<name>A0A8S9U9H9_PHYIN</name>
<evidence type="ECO:0000313" key="5">
    <source>
        <dbReference type="Proteomes" id="UP000704712"/>
    </source>
</evidence>
<keyword evidence="3" id="KW-0732">Signal</keyword>
<keyword evidence="2 4" id="KW-0378">Hydrolase</keyword>
<keyword evidence="2" id="KW-0119">Carbohydrate metabolism</keyword>
<dbReference type="Pfam" id="PF01670">
    <property type="entry name" value="Glyco_hydro_12"/>
    <property type="match status" value="1"/>
</dbReference>
<dbReference type="InterPro" id="IPR002594">
    <property type="entry name" value="GH12"/>
</dbReference>
<reference evidence="4" key="1">
    <citation type="submission" date="2020-03" db="EMBL/GenBank/DDBJ databases">
        <title>Hybrid Assembly of Korean Phytophthora infestans isolates.</title>
        <authorList>
            <person name="Prokchorchik M."/>
            <person name="Lee Y."/>
            <person name="Seo J."/>
            <person name="Cho J.-H."/>
            <person name="Park Y.-E."/>
            <person name="Jang D.-C."/>
            <person name="Im J.-S."/>
            <person name="Choi J.-G."/>
            <person name="Park H.-J."/>
            <person name="Lee G.-B."/>
            <person name="Lee Y.-G."/>
            <person name="Hong S.-Y."/>
            <person name="Cho K."/>
            <person name="Sohn K.H."/>
        </authorList>
    </citation>
    <scope>NUCLEOTIDE SEQUENCE</scope>
    <source>
        <strain evidence="4">KR_2_A2</strain>
    </source>
</reference>
<proteinExistence type="inferred from homology"/>